<feature type="signal peptide" evidence="1">
    <location>
        <begin position="1"/>
        <end position="21"/>
    </location>
</feature>
<organism evidence="2 3">
    <name type="scientific">Flavobacterium ardleyense</name>
    <dbReference type="NCBI Taxonomy" id="2038737"/>
    <lineage>
        <taxon>Bacteria</taxon>
        <taxon>Pseudomonadati</taxon>
        <taxon>Bacteroidota</taxon>
        <taxon>Flavobacteriia</taxon>
        <taxon>Flavobacteriales</taxon>
        <taxon>Flavobacteriaceae</taxon>
        <taxon>Flavobacterium</taxon>
    </lineage>
</organism>
<protein>
    <submittedName>
        <fullName evidence="2">Uncharacterized protein</fullName>
    </submittedName>
</protein>
<evidence type="ECO:0000256" key="1">
    <source>
        <dbReference type="SAM" id="SignalP"/>
    </source>
</evidence>
<feature type="chain" id="PRO_5045655427" evidence="1">
    <location>
        <begin position="22"/>
        <end position="145"/>
    </location>
</feature>
<name>A0ABW5ZAX9_9FLAO</name>
<accession>A0ABW5ZAX9</accession>
<evidence type="ECO:0000313" key="2">
    <source>
        <dbReference type="EMBL" id="MFD2909440.1"/>
    </source>
</evidence>
<proteinExistence type="predicted"/>
<sequence>MNLIKIIISAFIMFSALQSTAQSNYLKDMESAKMISKDVAQLFKENKINEALIKIKKYWPIADSELDNLESKTIEAMKVVAERFGNSEGIVKVSEHNIKETAFKETYLVKYEKTAIRLIFIYYKNNKGWIINAFKWDDNFKEEFK</sequence>
<evidence type="ECO:0000313" key="3">
    <source>
        <dbReference type="Proteomes" id="UP001597549"/>
    </source>
</evidence>
<keyword evidence="1" id="KW-0732">Signal</keyword>
<dbReference type="EMBL" id="JBHUOL010000018">
    <property type="protein sequence ID" value="MFD2909440.1"/>
    <property type="molecule type" value="Genomic_DNA"/>
</dbReference>
<reference evidence="3" key="1">
    <citation type="journal article" date="2019" name="Int. J. Syst. Evol. Microbiol.">
        <title>The Global Catalogue of Microorganisms (GCM) 10K type strain sequencing project: providing services to taxonomists for standard genome sequencing and annotation.</title>
        <authorList>
            <consortium name="The Broad Institute Genomics Platform"/>
            <consortium name="The Broad Institute Genome Sequencing Center for Infectious Disease"/>
            <person name="Wu L."/>
            <person name="Ma J."/>
        </authorList>
    </citation>
    <scope>NUCLEOTIDE SEQUENCE [LARGE SCALE GENOMIC DNA]</scope>
    <source>
        <strain evidence="3">KCTC 52644</strain>
    </source>
</reference>
<dbReference type="Proteomes" id="UP001597549">
    <property type="component" value="Unassembled WGS sequence"/>
</dbReference>
<comment type="caution">
    <text evidence="2">The sequence shown here is derived from an EMBL/GenBank/DDBJ whole genome shotgun (WGS) entry which is preliminary data.</text>
</comment>
<gene>
    <name evidence="2" type="ORF">ACFSX9_11940</name>
</gene>
<dbReference type="RefSeq" id="WP_379807955.1">
    <property type="nucleotide sequence ID" value="NZ_JBHUOL010000018.1"/>
</dbReference>
<keyword evidence="3" id="KW-1185">Reference proteome</keyword>